<dbReference type="EMBL" id="QXFV01002584">
    <property type="protein sequence ID" value="KAE8985816.1"/>
    <property type="molecule type" value="Genomic_DNA"/>
</dbReference>
<accession>A0A6A3IJA7</accession>
<feature type="chain" id="PRO_5036164356" evidence="1">
    <location>
        <begin position="21"/>
        <end position="58"/>
    </location>
</feature>
<feature type="signal peptide" evidence="1">
    <location>
        <begin position="1"/>
        <end position="20"/>
    </location>
</feature>
<proteinExistence type="predicted"/>
<dbReference type="OrthoDB" id="76714at2759"/>
<keyword evidence="1" id="KW-0732">Signal</keyword>
<evidence type="ECO:0000313" key="4">
    <source>
        <dbReference type="Proteomes" id="UP000429607"/>
    </source>
</evidence>
<evidence type="ECO:0000313" key="2">
    <source>
        <dbReference type="EMBL" id="KAE8982141.1"/>
    </source>
</evidence>
<gene>
    <name evidence="3" type="ORF">PR001_g22779</name>
    <name evidence="2" type="ORF">PR002_g23613</name>
</gene>
<evidence type="ECO:0000313" key="3">
    <source>
        <dbReference type="EMBL" id="KAE8985816.1"/>
    </source>
</evidence>
<dbReference type="AlphaFoldDB" id="A0A6A3IJA7"/>
<comment type="caution">
    <text evidence="2">The sequence shown here is derived from an EMBL/GenBank/DDBJ whole genome shotgun (WGS) entry which is preliminary data.</text>
</comment>
<dbReference type="EMBL" id="QXFU01002733">
    <property type="protein sequence ID" value="KAE8982141.1"/>
    <property type="molecule type" value="Genomic_DNA"/>
</dbReference>
<protein>
    <submittedName>
        <fullName evidence="2">Uncharacterized protein</fullName>
    </submittedName>
</protein>
<reference evidence="4 5" key="1">
    <citation type="submission" date="2018-09" db="EMBL/GenBank/DDBJ databases">
        <title>Genomic investigation of the strawberry pathogen Phytophthora fragariae indicates pathogenicity is determined by transcriptional variation in three key races.</title>
        <authorList>
            <person name="Adams T.M."/>
            <person name="Armitage A.D."/>
            <person name="Sobczyk M.K."/>
            <person name="Bates H.J."/>
            <person name="Dunwell J.M."/>
            <person name="Nellist C.F."/>
            <person name="Harrison R.J."/>
        </authorList>
    </citation>
    <scope>NUCLEOTIDE SEQUENCE [LARGE SCALE GENOMIC DNA]</scope>
    <source>
        <strain evidence="3 4">SCRP249</strain>
        <strain evidence="2 5">SCRP324</strain>
    </source>
</reference>
<evidence type="ECO:0000256" key="1">
    <source>
        <dbReference type="SAM" id="SignalP"/>
    </source>
</evidence>
<organism evidence="2 5">
    <name type="scientific">Phytophthora rubi</name>
    <dbReference type="NCBI Taxonomy" id="129364"/>
    <lineage>
        <taxon>Eukaryota</taxon>
        <taxon>Sar</taxon>
        <taxon>Stramenopiles</taxon>
        <taxon>Oomycota</taxon>
        <taxon>Peronosporomycetes</taxon>
        <taxon>Peronosporales</taxon>
        <taxon>Peronosporaceae</taxon>
        <taxon>Phytophthora</taxon>
    </lineage>
</organism>
<sequence>MGGLTVAYLLFALMWSVTCTTNILAIFDSTSCVVEPNADPSAPIWNAKKIRCGGGNGY</sequence>
<dbReference type="Proteomes" id="UP000435112">
    <property type="component" value="Unassembled WGS sequence"/>
</dbReference>
<dbReference type="Proteomes" id="UP000429607">
    <property type="component" value="Unassembled WGS sequence"/>
</dbReference>
<evidence type="ECO:0000313" key="5">
    <source>
        <dbReference type="Proteomes" id="UP000435112"/>
    </source>
</evidence>
<name>A0A6A3IJA7_9STRA</name>